<dbReference type="Proteomes" id="UP000326759">
    <property type="component" value="Unassembled WGS sequence"/>
</dbReference>
<dbReference type="InterPro" id="IPR024079">
    <property type="entry name" value="MetalloPept_cat_dom_sf"/>
</dbReference>
<dbReference type="Gene3D" id="3.40.390.10">
    <property type="entry name" value="Collagenase (Catalytic Domain)"/>
    <property type="match status" value="1"/>
</dbReference>
<evidence type="ECO:0000256" key="5">
    <source>
        <dbReference type="ARBA" id="ARBA00023049"/>
    </source>
</evidence>
<dbReference type="InterPro" id="IPR001506">
    <property type="entry name" value="Peptidase_M12A"/>
</dbReference>
<proteinExistence type="predicted"/>
<evidence type="ECO:0000313" key="9">
    <source>
        <dbReference type="EMBL" id="KAB7493698.1"/>
    </source>
</evidence>
<feature type="domain" description="Peptidase M12A" evidence="8">
    <location>
        <begin position="98"/>
        <end position="293"/>
    </location>
</feature>
<evidence type="ECO:0000313" key="10">
    <source>
        <dbReference type="Proteomes" id="UP000326759"/>
    </source>
</evidence>
<comment type="cofactor">
    <cofactor evidence="6 7">
        <name>Zn(2+)</name>
        <dbReference type="ChEBI" id="CHEBI:29105"/>
    </cofactor>
    <text evidence="6 7">Binds 1 zinc ion per subunit.</text>
</comment>
<keyword evidence="2 6" id="KW-0479">Metal-binding</keyword>
<organism evidence="9 10">
    <name type="scientific">Armadillidium nasatum</name>
    <dbReference type="NCBI Taxonomy" id="96803"/>
    <lineage>
        <taxon>Eukaryota</taxon>
        <taxon>Metazoa</taxon>
        <taxon>Ecdysozoa</taxon>
        <taxon>Arthropoda</taxon>
        <taxon>Crustacea</taxon>
        <taxon>Multicrustacea</taxon>
        <taxon>Malacostraca</taxon>
        <taxon>Eumalacostraca</taxon>
        <taxon>Peracarida</taxon>
        <taxon>Isopoda</taxon>
        <taxon>Oniscidea</taxon>
        <taxon>Crinocheta</taxon>
        <taxon>Armadillidiidae</taxon>
        <taxon>Armadillidium</taxon>
    </lineage>
</organism>
<dbReference type="InterPro" id="IPR006026">
    <property type="entry name" value="Peptidase_Metallo"/>
</dbReference>
<keyword evidence="3 6" id="KW-0378">Hydrolase</keyword>
<comment type="caution">
    <text evidence="6">Lacks conserved residue(s) required for the propagation of feature annotation.</text>
</comment>
<accession>A0A5N5SJ18</accession>
<dbReference type="CDD" id="cd04280">
    <property type="entry name" value="ZnMc_astacin_like"/>
    <property type="match status" value="1"/>
</dbReference>
<feature type="active site" evidence="6">
    <location>
        <position position="192"/>
    </location>
</feature>
<dbReference type="Pfam" id="PF01400">
    <property type="entry name" value="Astacin"/>
    <property type="match status" value="1"/>
</dbReference>
<feature type="binding site" evidence="6">
    <location>
        <position position="195"/>
    </location>
    <ligand>
        <name>Zn(2+)</name>
        <dbReference type="ChEBI" id="CHEBI:29105"/>
        <note>catalytic</note>
    </ligand>
</feature>
<dbReference type="OrthoDB" id="291007at2759"/>
<keyword evidence="1 6" id="KW-0645">Protease</keyword>
<evidence type="ECO:0000256" key="6">
    <source>
        <dbReference type="PROSITE-ProRule" id="PRU01211"/>
    </source>
</evidence>
<dbReference type="SMART" id="SM00235">
    <property type="entry name" value="ZnMc"/>
    <property type="match status" value="1"/>
</dbReference>
<feature type="binding site" evidence="6">
    <location>
        <position position="191"/>
    </location>
    <ligand>
        <name>Zn(2+)</name>
        <dbReference type="ChEBI" id="CHEBI:29105"/>
        <note>catalytic</note>
    </ligand>
</feature>
<evidence type="ECO:0000259" key="8">
    <source>
        <dbReference type="PROSITE" id="PS51864"/>
    </source>
</evidence>
<dbReference type="AlphaFoldDB" id="A0A5N5SJ18"/>
<reference evidence="9 10" key="1">
    <citation type="journal article" date="2019" name="PLoS Biol.">
        <title>Sex chromosomes control vertical transmission of feminizing Wolbachia symbionts in an isopod.</title>
        <authorList>
            <person name="Becking T."/>
            <person name="Chebbi M.A."/>
            <person name="Giraud I."/>
            <person name="Moumen B."/>
            <person name="Laverre T."/>
            <person name="Caubet Y."/>
            <person name="Peccoud J."/>
            <person name="Gilbert C."/>
            <person name="Cordaux R."/>
        </authorList>
    </citation>
    <scope>NUCLEOTIDE SEQUENCE [LARGE SCALE GENOMIC DNA]</scope>
    <source>
        <strain evidence="9">ANa2</strain>
        <tissue evidence="9">Whole body excluding digestive tract and cuticle</tissue>
    </source>
</reference>
<feature type="binding site" evidence="6">
    <location>
        <position position="201"/>
    </location>
    <ligand>
        <name>Zn(2+)</name>
        <dbReference type="ChEBI" id="CHEBI:29105"/>
        <note>catalytic</note>
    </ligand>
</feature>
<dbReference type="PANTHER" id="PTHR10127">
    <property type="entry name" value="DISCOIDIN, CUB, EGF, LAMININ , AND ZINC METALLOPROTEASE DOMAIN CONTAINING"/>
    <property type="match status" value="1"/>
</dbReference>
<dbReference type="SUPFAM" id="SSF55486">
    <property type="entry name" value="Metalloproteases ('zincins'), catalytic domain"/>
    <property type="match status" value="1"/>
</dbReference>
<dbReference type="PROSITE" id="PS51864">
    <property type="entry name" value="ASTACIN"/>
    <property type="match status" value="1"/>
</dbReference>
<evidence type="ECO:0000256" key="4">
    <source>
        <dbReference type="ARBA" id="ARBA00022833"/>
    </source>
</evidence>
<dbReference type="EC" id="3.4.24.-" evidence="7"/>
<dbReference type="PRINTS" id="PR00480">
    <property type="entry name" value="ASTACIN"/>
</dbReference>
<dbReference type="GO" id="GO:0006508">
    <property type="term" value="P:proteolysis"/>
    <property type="evidence" value="ECO:0007669"/>
    <property type="project" value="UniProtKB-KW"/>
</dbReference>
<gene>
    <name evidence="9" type="ORF">Anas_10303</name>
</gene>
<evidence type="ECO:0000256" key="7">
    <source>
        <dbReference type="RuleBase" id="RU361183"/>
    </source>
</evidence>
<evidence type="ECO:0000256" key="3">
    <source>
        <dbReference type="ARBA" id="ARBA00022801"/>
    </source>
</evidence>
<dbReference type="InterPro" id="IPR034035">
    <property type="entry name" value="Astacin-like_dom"/>
</dbReference>
<sequence>MNSPSKDIKIPAIKCQGFQRESNVTPCSFLVSFHNMEMYLFLKSLPFVGDIQMSSFVFLISLQSFIRSQNLNDRVNIIDANETNDSFEDILFPPLPRNEFYSKPKKWLNGIIPYKYAHNFPESGIETFENAIYIYKGLTNGCVRFKKRTNEQDYLYITGTKERCSSFIGRIGGPQELSLPSHCNVPHTVLHELLHSLGFDHEHQRPDRDDYVTILHDNVKKGKERLFEKRQNMETFGISYDYESVTHYHRMTFSKNDKPTIITKNPKYQDKIGNALVLSEKDIMKYLHVKSSVFTLIPISGGKNCCYSKTTNFYIFEAISNLGEKA</sequence>
<dbReference type="EMBL" id="SEYY01025056">
    <property type="protein sequence ID" value="KAB7493698.1"/>
    <property type="molecule type" value="Genomic_DNA"/>
</dbReference>
<comment type="caution">
    <text evidence="9">The sequence shown here is derived from an EMBL/GenBank/DDBJ whole genome shotgun (WGS) entry which is preliminary data.</text>
</comment>
<dbReference type="GO" id="GO:0004222">
    <property type="term" value="F:metalloendopeptidase activity"/>
    <property type="evidence" value="ECO:0007669"/>
    <property type="project" value="UniProtKB-UniRule"/>
</dbReference>
<dbReference type="PANTHER" id="PTHR10127:SF780">
    <property type="entry name" value="METALLOENDOPEPTIDASE"/>
    <property type="match status" value="1"/>
</dbReference>
<evidence type="ECO:0000256" key="2">
    <source>
        <dbReference type="ARBA" id="ARBA00022723"/>
    </source>
</evidence>
<keyword evidence="5 6" id="KW-0482">Metalloprotease</keyword>
<keyword evidence="4 6" id="KW-0862">Zinc</keyword>
<name>A0A5N5SJ18_9CRUS</name>
<evidence type="ECO:0000256" key="1">
    <source>
        <dbReference type="ARBA" id="ARBA00022670"/>
    </source>
</evidence>
<protein>
    <recommendedName>
        <fullName evidence="7">Metalloendopeptidase</fullName>
        <ecNumber evidence="7">3.4.24.-</ecNumber>
    </recommendedName>
</protein>
<dbReference type="GO" id="GO:0008270">
    <property type="term" value="F:zinc ion binding"/>
    <property type="evidence" value="ECO:0007669"/>
    <property type="project" value="UniProtKB-UniRule"/>
</dbReference>
<keyword evidence="10" id="KW-1185">Reference proteome</keyword>